<reference evidence="5" key="2">
    <citation type="journal article" date="2017" name="Plant Physiol. Biochem.">
        <title>Differential oxidative and antioxidative response of duckweed Lemna minor toward plant growth promoting/inhibiting bacteria.</title>
        <authorList>
            <person name="Ishizawa H."/>
            <person name="Kuroda M."/>
            <person name="Morikawa M."/>
            <person name="Ike M."/>
        </authorList>
    </citation>
    <scope>NUCLEOTIDE SEQUENCE [LARGE SCALE GENOMIC DNA]</scope>
    <source>
        <strain evidence="5">M6</strain>
    </source>
</reference>
<dbReference type="Pfam" id="PF17996">
    <property type="entry name" value="CE2_N"/>
    <property type="match status" value="1"/>
</dbReference>
<feature type="domain" description="Carbohydrate esterase 2 N-terminal" evidence="3">
    <location>
        <begin position="32"/>
        <end position="127"/>
    </location>
</feature>
<reference evidence="5" key="1">
    <citation type="journal article" date="2017" name="Biotechnol. Biofuels">
        <title>Evaluation of environmental bacterial communities as a factor affecting the growth of duckweed Lemna minor.</title>
        <authorList>
            <person name="Ishizawa H."/>
            <person name="Kuroda M."/>
            <person name="Morikawa M."/>
            <person name="Ike M."/>
        </authorList>
    </citation>
    <scope>NUCLEOTIDE SEQUENCE [LARGE SCALE GENOMIC DNA]</scope>
    <source>
        <strain evidence="5">M6</strain>
    </source>
</reference>
<keyword evidence="1" id="KW-0732">Signal</keyword>
<dbReference type="AlphaFoldDB" id="A0A3G9GBH1"/>
<dbReference type="Proteomes" id="UP000278756">
    <property type="component" value="Chromosome 2"/>
</dbReference>
<dbReference type="CDD" id="cd01831">
    <property type="entry name" value="Endoglucanase_E_like"/>
    <property type="match status" value="1"/>
</dbReference>
<dbReference type="EMBL" id="AP018828">
    <property type="protein sequence ID" value="BBF81888.1"/>
    <property type="molecule type" value="Genomic_DNA"/>
</dbReference>
<feature type="chain" id="PRO_5017994296" evidence="1">
    <location>
        <begin position="19"/>
        <end position="351"/>
    </location>
</feature>
<dbReference type="SUPFAM" id="SSF52266">
    <property type="entry name" value="SGNH hydrolase"/>
    <property type="match status" value="1"/>
</dbReference>
<evidence type="ECO:0000313" key="4">
    <source>
        <dbReference type="EMBL" id="BBF81888.1"/>
    </source>
</evidence>
<sequence length="351" mass="38390">MTKALWLAGWLLAGTSFAAIASADTLPLHSGGRTAAPAHTHQWPGVYFETATTSKSVTLSFDDSTNIYKLYLNGEVVKVIEKPGQTTVRFDSKSPKAVDVYRLEKITESQDQTGRFLGFSADKPAALTARARQVEFIGDSFTVGYGNTSPKRDCTNDEVWATTDTSQAFGPLTAKHYEADYQVNAFSGRGIVRNYNGFIGDPLPKLYPYSLFDGKTAYDATGWQPQIIVIGLGTNDFSTALNPGEKWTTREALQADYRDTYVAFVKSLRAKNPQAQFILMASDGANGEIRAQVSQVAKTLKDGGETRLDTLFFDGLDFGGCHYHPSLADDRKIAGLIQGWIDAHPGVWQGK</sequence>
<organism evidence="4 5">
    <name type="scientific">Asticcacaulis excentricus</name>
    <dbReference type="NCBI Taxonomy" id="78587"/>
    <lineage>
        <taxon>Bacteria</taxon>
        <taxon>Pseudomonadati</taxon>
        <taxon>Pseudomonadota</taxon>
        <taxon>Alphaproteobacteria</taxon>
        <taxon>Caulobacterales</taxon>
        <taxon>Caulobacteraceae</taxon>
        <taxon>Asticcacaulis</taxon>
    </lineage>
</organism>
<dbReference type="OrthoDB" id="9801375at2"/>
<dbReference type="InterPro" id="IPR013830">
    <property type="entry name" value="SGNH_hydro"/>
</dbReference>
<dbReference type="PANTHER" id="PTHR37834:SF2">
    <property type="entry name" value="ESTERASE, SGNH HYDROLASE-TYPE"/>
    <property type="match status" value="1"/>
</dbReference>
<evidence type="ECO:0000259" key="2">
    <source>
        <dbReference type="Pfam" id="PF13472"/>
    </source>
</evidence>
<gene>
    <name evidence="4" type="ORF">EM6_2498</name>
</gene>
<feature type="domain" description="SGNH hydrolase-type esterase" evidence="2">
    <location>
        <begin position="136"/>
        <end position="300"/>
    </location>
</feature>
<evidence type="ECO:0000313" key="5">
    <source>
        <dbReference type="Proteomes" id="UP000278756"/>
    </source>
</evidence>
<evidence type="ECO:0000256" key="1">
    <source>
        <dbReference type="SAM" id="SignalP"/>
    </source>
</evidence>
<name>A0A3G9GBH1_9CAUL</name>
<dbReference type="InterPro" id="IPR036514">
    <property type="entry name" value="SGNH_hydro_sf"/>
</dbReference>
<dbReference type="InterPro" id="IPR040794">
    <property type="entry name" value="CE2_N"/>
</dbReference>
<dbReference type="GO" id="GO:0052689">
    <property type="term" value="F:carboxylic ester hydrolase activity"/>
    <property type="evidence" value="ECO:0007669"/>
    <property type="project" value="InterPro"/>
</dbReference>
<feature type="signal peptide" evidence="1">
    <location>
        <begin position="1"/>
        <end position="18"/>
    </location>
</feature>
<dbReference type="Pfam" id="PF13472">
    <property type="entry name" value="Lipase_GDSL_2"/>
    <property type="match status" value="1"/>
</dbReference>
<keyword evidence="4" id="KW-0326">Glycosidase</keyword>
<proteinExistence type="predicted"/>
<dbReference type="InterPro" id="IPR037461">
    <property type="entry name" value="CtCE2-like_dom"/>
</dbReference>
<keyword evidence="4" id="KW-0378">Hydrolase</keyword>
<dbReference type="PANTHER" id="PTHR37834">
    <property type="entry name" value="GDSL-LIKE LIPASE/ACYLHYDROLASE DOMAIN PROTEIN (AFU_ORTHOLOGUE AFUA_2G00620)"/>
    <property type="match status" value="1"/>
</dbReference>
<dbReference type="InterPro" id="IPR052762">
    <property type="entry name" value="PCW_deacetylase/CE"/>
</dbReference>
<evidence type="ECO:0000259" key="3">
    <source>
        <dbReference type="Pfam" id="PF17996"/>
    </source>
</evidence>
<dbReference type="GO" id="GO:0008810">
    <property type="term" value="F:cellulase activity"/>
    <property type="evidence" value="ECO:0007669"/>
    <property type="project" value="UniProtKB-EC"/>
</dbReference>
<accession>A0A3G9GBH1</accession>
<dbReference type="RefSeq" id="WP_126423524.1">
    <property type="nucleotide sequence ID" value="NZ_AP018828.1"/>
</dbReference>
<protein>
    <submittedName>
        <fullName evidence="4">Endoglucanase E</fullName>
        <ecNumber evidence="4">3.2.1.4</ecNumber>
    </submittedName>
</protein>
<dbReference type="EC" id="3.2.1.4" evidence="4"/>
<dbReference type="Gene3D" id="2.60.120.260">
    <property type="entry name" value="Galactose-binding domain-like"/>
    <property type="match status" value="1"/>
</dbReference>
<dbReference type="Gene3D" id="3.40.50.1110">
    <property type="entry name" value="SGNH hydrolase"/>
    <property type="match status" value="1"/>
</dbReference>